<dbReference type="AlphaFoldDB" id="A0A1H7HDR1"/>
<dbReference type="EMBL" id="FOAG01000001">
    <property type="protein sequence ID" value="SEK48358.1"/>
    <property type="molecule type" value="Genomic_DNA"/>
</dbReference>
<gene>
    <name evidence="1" type="ORF">SAMN05443999_101512</name>
</gene>
<dbReference type="PANTHER" id="PTHR41260">
    <property type="entry name" value="PROTEIN ECSC"/>
    <property type="match status" value="1"/>
</dbReference>
<sequence length="258" mass="27435">MRGREMELLGRPIDERALDARLDALVRRNAQAGNAAIDLLNLIGGHAEGLLDRLPGQVRARLDTATQEALTYAAEAAHRSRGTLGEMPGWRMRALTTVMGAAGGMGGLPTALAELPVTTTVLLRAIQDVAVEHGFDPNEPGVRFGSIEVFGAAGPLSRDDGANLGFVGTRMTLTGAAMRSLIARVSPRLATVLGQKLAAQTVPILGAAAGAATNYAYTRYYQEMAQVHFGLRRLAIDADRDPQDLVAAFRERAAVQRV</sequence>
<proteinExistence type="predicted"/>
<dbReference type="STRING" id="1287727.SAMN05443999_101512"/>
<dbReference type="InterPro" id="IPR024787">
    <property type="entry name" value="EcsC"/>
</dbReference>
<evidence type="ECO:0000313" key="1">
    <source>
        <dbReference type="EMBL" id="SEK48358.1"/>
    </source>
</evidence>
<protein>
    <submittedName>
        <fullName evidence="1">EcsC protein family protein</fullName>
    </submittedName>
</protein>
<evidence type="ECO:0000313" key="2">
    <source>
        <dbReference type="Proteomes" id="UP000199582"/>
    </source>
</evidence>
<name>A0A1H7HDR1_9RHOB</name>
<organism evidence="1 2">
    <name type="scientific">Roseovarius azorensis</name>
    <dbReference type="NCBI Taxonomy" id="1287727"/>
    <lineage>
        <taxon>Bacteria</taxon>
        <taxon>Pseudomonadati</taxon>
        <taxon>Pseudomonadota</taxon>
        <taxon>Alphaproteobacteria</taxon>
        <taxon>Rhodobacterales</taxon>
        <taxon>Roseobacteraceae</taxon>
        <taxon>Roseovarius</taxon>
    </lineage>
</organism>
<dbReference type="Pfam" id="PF12787">
    <property type="entry name" value="EcsC"/>
    <property type="match status" value="1"/>
</dbReference>
<reference evidence="1 2" key="1">
    <citation type="submission" date="2016-10" db="EMBL/GenBank/DDBJ databases">
        <authorList>
            <person name="de Groot N.N."/>
        </authorList>
    </citation>
    <scope>NUCLEOTIDE SEQUENCE [LARGE SCALE GENOMIC DNA]</scope>
    <source>
        <strain evidence="1 2">DSM 100674</strain>
    </source>
</reference>
<dbReference type="Proteomes" id="UP000199582">
    <property type="component" value="Unassembled WGS sequence"/>
</dbReference>
<accession>A0A1H7HDR1</accession>
<keyword evidence="2" id="KW-1185">Reference proteome</keyword>
<dbReference type="PANTHER" id="PTHR41260:SF1">
    <property type="entry name" value="PROTEIN ECSC"/>
    <property type="match status" value="1"/>
</dbReference>